<comment type="caution">
    <text evidence="3">The sequence shown here is derived from an EMBL/GenBank/DDBJ whole genome shotgun (WGS) entry which is preliminary data.</text>
</comment>
<evidence type="ECO:0000313" key="2">
    <source>
        <dbReference type="EMBL" id="MFG6271890.1"/>
    </source>
</evidence>
<dbReference type="Proteomes" id="UP001605989">
    <property type="component" value="Unassembled WGS sequence"/>
</dbReference>
<accession>A0A848C2I2</accession>
<dbReference type="RefSeq" id="WP_075582222.1">
    <property type="nucleotide sequence ID" value="NZ_CP011940.1"/>
</dbReference>
<evidence type="ECO:0000259" key="1">
    <source>
        <dbReference type="PROSITE" id="PS50902"/>
    </source>
</evidence>
<dbReference type="GO" id="GO:0010181">
    <property type="term" value="F:FMN binding"/>
    <property type="evidence" value="ECO:0007669"/>
    <property type="project" value="InterPro"/>
</dbReference>
<evidence type="ECO:0000313" key="4">
    <source>
        <dbReference type="Proteomes" id="UP000591071"/>
    </source>
</evidence>
<dbReference type="Proteomes" id="UP000591071">
    <property type="component" value="Unassembled WGS sequence"/>
</dbReference>
<reference evidence="3 4" key="1">
    <citation type="submission" date="2020-04" db="EMBL/GenBank/DDBJ databases">
        <authorList>
            <person name="Hitch T.C.A."/>
            <person name="Wylensek D."/>
            <person name="Clavel T."/>
        </authorList>
    </citation>
    <scope>NUCLEOTIDE SEQUENCE [LARGE SCALE GENOMIC DNA]</scope>
    <source>
        <strain evidence="3 4">Oil-RF-744-FAT-WT-6-1</strain>
    </source>
</reference>
<evidence type="ECO:0000313" key="3">
    <source>
        <dbReference type="EMBL" id="NME28753.1"/>
    </source>
</evidence>
<dbReference type="KEGG" id="mhw:ACT01_10060"/>
<protein>
    <submittedName>
        <fullName evidence="3">Flavodoxin</fullName>
    </submittedName>
</protein>
<dbReference type="AlphaFoldDB" id="A0A848C2I2"/>
<gene>
    <name evidence="2" type="ORF">ACGTZG_01650</name>
    <name evidence="3" type="ORF">HF872_09010</name>
</gene>
<reference evidence="2 5" key="2">
    <citation type="submission" date="2024-10" db="EMBL/GenBank/DDBJ databases">
        <authorList>
            <person name="Sang B.-I."/>
            <person name="Prabhaharan D."/>
        </authorList>
    </citation>
    <scope>NUCLEOTIDE SEQUENCE [LARGE SCALE GENOMIC DNA]</scope>
    <source>
        <strain evidence="2 5">MH</strain>
    </source>
</reference>
<dbReference type="OrthoDB" id="9806505at2"/>
<name>A0A848C2I2_9FIRM</name>
<evidence type="ECO:0000313" key="5">
    <source>
        <dbReference type="Proteomes" id="UP001605989"/>
    </source>
</evidence>
<dbReference type="Pfam" id="PF12682">
    <property type="entry name" value="Flavodoxin_4"/>
    <property type="match status" value="1"/>
</dbReference>
<dbReference type="InterPro" id="IPR008254">
    <property type="entry name" value="Flavodoxin/NO_synth"/>
</dbReference>
<dbReference type="EMBL" id="JABAFG010000014">
    <property type="protein sequence ID" value="NME28753.1"/>
    <property type="molecule type" value="Genomic_DNA"/>
</dbReference>
<dbReference type="Gene3D" id="3.40.50.360">
    <property type="match status" value="1"/>
</dbReference>
<dbReference type="GO" id="GO:0016651">
    <property type="term" value="F:oxidoreductase activity, acting on NAD(P)H"/>
    <property type="evidence" value="ECO:0007669"/>
    <property type="project" value="UniProtKB-ARBA"/>
</dbReference>
<dbReference type="EMBL" id="JBIEKR010000001">
    <property type="protein sequence ID" value="MFG6271890.1"/>
    <property type="molecule type" value="Genomic_DNA"/>
</dbReference>
<sequence length="149" mass="16471">MKKIVIYFSASGITEKRARELAAVTGSDIQAIVPAQRYSLADLDWTNQKSRSYQENLDDAVRPALEHGNMNLAGYDRIYLGFPIWWGIAPKIINTFVESNDLSNKEIVVFATSGGSGLQTAVKTLQKQYPALDIKAGKLLNHSVKSDII</sequence>
<keyword evidence="5" id="KW-1185">Reference proteome</keyword>
<dbReference type="PANTHER" id="PTHR39201">
    <property type="entry name" value="EXPORTED PROTEIN-RELATED"/>
    <property type="match status" value="1"/>
</dbReference>
<dbReference type="PROSITE" id="PS50902">
    <property type="entry name" value="FLAVODOXIN_LIKE"/>
    <property type="match status" value="1"/>
</dbReference>
<dbReference type="InterPro" id="IPR029039">
    <property type="entry name" value="Flavoprotein-like_sf"/>
</dbReference>
<proteinExistence type="predicted"/>
<dbReference type="SUPFAM" id="SSF52218">
    <property type="entry name" value="Flavoproteins"/>
    <property type="match status" value="1"/>
</dbReference>
<organism evidence="3 4">
    <name type="scientific">Megasphaera hexanoica</name>
    <dbReference type="NCBI Taxonomy" id="1675036"/>
    <lineage>
        <taxon>Bacteria</taxon>
        <taxon>Bacillati</taxon>
        <taxon>Bacillota</taxon>
        <taxon>Negativicutes</taxon>
        <taxon>Veillonellales</taxon>
        <taxon>Veillonellaceae</taxon>
        <taxon>Megasphaera</taxon>
    </lineage>
</organism>
<dbReference type="PANTHER" id="PTHR39201:SF1">
    <property type="entry name" value="FLAVODOXIN-LIKE DOMAIN-CONTAINING PROTEIN"/>
    <property type="match status" value="1"/>
</dbReference>
<feature type="domain" description="Flavodoxin-like" evidence="1">
    <location>
        <begin position="3"/>
        <end position="149"/>
    </location>
</feature>